<dbReference type="CDD" id="cd18544">
    <property type="entry name" value="ABC_6TM_TmrA_like"/>
    <property type="match status" value="1"/>
</dbReference>
<accession>A0ABN8DQ24</accession>
<evidence type="ECO:0000256" key="3">
    <source>
        <dbReference type="ARBA" id="ARBA00022741"/>
    </source>
</evidence>
<dbReference type="InterPro" id="IPR039421">
    <property type="entry name" value="Type_1_exporter"/>
</dbReference>
<dbReference type="RefSeq" id="WP_237486955.1">
    <property type="nucleotide sequence ID" value="NZ_CAKLCM010000003.1"/>
</dbReference>
<evidence type="ECO:0000256" key="2">
    <source>
        <dbReference type="ARBA" id="ARBA00022692"/>
    </source>
</evidence>
<evidence type="ECO:0000256" key="4">
    <source>
        <dbReference type="ARBA" id="ARBA00022840"/>
    </source>
</evidence>
<dbReference type="InterPro" id="IPR011527">
    <property type="entry name" value="ABC1_TM_dom"/>
</dbReference>
<keyword evidence="3" id="KW-0547">Nucleotide-binding</keyword>
<evidence type="ECO:0000256" key="7">
    <source>
        <dbReference type="SAM" id="Phobius"/>
    </source>
</evidence>
<evidence type="ECO:0000256" key="5">
    <source>
        <dbReference type="ARBA" id="ARBA00022989"/>
    </source>
</evidence>
<dbReference type="InterPro" id="IPR003593">
    <property type="entry name" value="AAA+_ATPase"/>
</dbReference>
<dbReference type="GO" id="GO:0005524">
    <property type="term" value="F:ATP binding"/>
    <property type="evidence" value="ECO:0007669"/>
    <property type="project" value="UniProtKB-KW"/>
</dbReference>
<gene>
    <name evidence="10" type="ORF">VHP8226_04042</name>
</gene>
<comment type="subcellular location">
    <subcellularLocation>
        <location evidence="1">Cell membrane</location>
        <topology evidence="1">Multi-pass membrane protein</topology>
    </subcellularLocation>
</comment>
<dbReference type="SUPFAM" id="SSF52540">
    <property type="entry name" value="P-loop containing nucleoside triphosphate hydrolases"/>
    <property type="match status" value="1"/>
</dbReference>
<comment type="caution">
    <text evidence="10">The sequence shown here is derived from an EMBL/GenBank/DDBJ whole genome shotgun (WGS) entry which is preliminary data.</text>
</comment>
<keyword evidence="2 7" id="KW-0812">Transmembrane</keyword>
<dbReference type="InterPro" id="IPR027417">
    <property type="entry name" value="P-loop_NTPase"/>
</dbReference>
<feature type="transmembrane region" description="Helical" evidence="7">
    <location>
        <begin position="23"/>
        <end position="49"/>
    </location>
</feature>
<reference evidence="10" key="1">
    <citation type="submission" date="2021-12" db="EMBL/GenBank/DDBJ databases">
        <authorList>
            <person name="Rodrigo-Torres L."/>
            <person name="Arahal R. D."/>
            <person name="Lucena T."/>
        </authorList>
    </citation>
    <scope>NUCLEOTIDE SEQUENCE</scope>
    <source>
        <strain evidence="10">CECT 8226</strain>
    </source>
</reference>
<dbReference type="EMBL" id="CAKLCM010000003">
    <property type="protein sequence ID" value="CAH0530399.1"/>
    <property type="molecule type" value="Genomic_DNA"/>
</dbReference>
<keyword evidence="11" id="KW-1185">Reference proteome</keyword>
<dbReference type="Pfam" id="PF00664">
    <property type="entry name" value="ABC_membrane"/>
    <property type="match status" value="1"/>
</dbReference>
<dbReference type="Pfam" id="PF00005">
    <property type="entry name" value="ABC_tran"/>
    <property type="match status" value="1"/>
</dbReference>
<dbReference type="Gene3D" id="1.20.1560.10">
    <property type="entry name" value="ABC transporter type 1, transmembrane domain"/>
    <property type="match status" value="1"/>
</dbReference>
<dbReference type="PROSITE" id="PS50929">
    <property type="entry name" value="ABC_TM1F"/>
    <property type="match status" value="1"/>
</dbReference>
<keyword evidence="5 7" id="KW-1133">Transmembrane helix</keyword>
<evidence type="ECO:0000259" key="8">
    <source>
        <dbReference type="PROSITE" id="PS50893"/>
    </source>
</evidence>
<organism evidence="10 11">
    <name type="scientific">Vibrio hippocampi</name>
    <dbReference type="NCBI Taxonomy" id="654686"/>
    <lineage>
        <taxon>Bacteria</taxon>
        <taxon>Pseudomonadati</taxon>
        <taxon>Pseudomonadota</taxon>
        <taxon>Gammaproteobacteria</taxon>
        <taxon>Vibrionales</taxon>
        <taxon>Vibrionaceae</taxon>
        <taxon>Vibrio</taxon>
    </lineage>
</organism>
<dbReference type="SMART" id="SM00382">
    <property type="entry name" value="AAA"/>
    <property type="match status" value="1"/>
</dbReference>
<dbReference type="Gene3D" id="3.40.50.300">
    <property type="entry name" value="P-loop containing nucleotide triphosphate hydrolases"/>
    <property type="match status" value="1"/>
</dbReference>
<evidence type="ECO:0000256" key="1">
    <source>
        <dbReference type="ARBA" id="ARBA00004651"/>
    </source>
</evidence>
<evidence type="ECO:0000313" key="11">
    <source>
        <dbReference type="Proteomes" id="UP000838160"/>
    </source>
</evidence>
<dbReference type="PROSITE" id="PS50893">
    <property type="entry name" value="ABC_TRANSPORTER_2"/>
    <property type="match status" value="1"/>
</dbReference>
<name>A0ABN8DQ24_9VIBR</name>
<dbReference type="InterPro" id="IPR003439">
    <property type="entry name" value="ABC_transporter-like_ATP-bd"/>
</dbReference>
<keyword evidence="6 7" id="KW-0472">Membrane</keyword>
<evidence type="ECO:0000313" key="10">
    <source>
        <dbReference type="EMBL" id="CAH0530399.1"/>
    </source>
</evidence>
<evidence type="ECO:0000259" key="9">
    <source>
        <dbReference type="PROSITE" id="PS50929"/>
    </source>
</evidence>
<feature type="transmembrane region" description="Helical" evidence="7">
    <location>
        <begin position="61"/>
        <end position="78"/>
    </location>
</feature>
<feature type="transmembrane region" description="Helical" evidence="7">
    <location>
        <begin position="151"/>
        <end position="182"/>
    </location>
</feature>
<keyword evidence="4 10" id="KW-0067">ATP-binding</keyword>
<feature type="domain" description="ABC transporter" evidence="8">
    <location>
        <begin position="346"/>
        <end position="581"/>
    </location>
</feature>
<dbReference type="PANTHER" id="PTHR43394">
    <property type="entry name" value="ATP-DEPENDENT PERMEASE MDL1, MITOCHONDRIAL"/>
    <property type="match status" value="1"/>
</dbReference>
<protein>
    <submittedName>
        <fullName evidence="10">ABC transporter ATP-binding protein</fullName>
    </submittedName>
</protein>
<dbReference type="InterPro" id="IPR036640">
    <property type="entry name" value="ABC1_TM_sf"/>
</dbReference>
<dbReference type="Proteomes" id="UP000838160">
    <property type="component" value="Unassembled WGS sequence"/>
</dbReference>
<dbReference type="PANTHER" id="PTHR43394:SF1">
    <property type="entry name" value="ATP-BINDING CASSETTE SUB-FAMILY B MEMBER 10, MITOCHONDRIAL"/>
    <property type="match status" value="1"/>
</dbReference>
<feature type="transmembrane region" description="Helical" evidence="7">
    <location>
        <begin position="246"/>
        <end position="265"/>
    </location>
</feature>
<evidence type="ECO:0000256" key="6">
    <source>
        <dbReference type="ARBA" id="ARBA00023136"/>
    </source>
</evidence>
<dbReference type="SUPFAM" id="SSF90123">
    <property type="entry name" value="ABC transporter transmembrane region"/>
    <property type="match status" value="1"/>
</dbReference>
<feature type="domain" description="ABC transmembrane type-1" evidence="9">
    <location>
        <begin position="33"/>
        <end position="307"/>
    </location>
</feature>
<proteinExistence type="predicted"/>
<sequence>MLKAADIQYLKHFFHFASKYKTWAWTGIAMLPLSIASSLLFPWLVIQIIDVHLTQGIEQGLWLDIGYLVLVLAVNYVVDAIYSYNLRKTGQHTITDMRSALFARVLKLPRSYFDHRPHGITLSRLTTDLETIGESFVQNIVGLVKDSLTTVALLIMMFFIDWQLTLIVLIVMPPVMWITAYIRNKLRAMYKITRSALAKGIGYLQELLLGVKTVQLYRAEQEVERKYKGFNDQFLKAQMKVNKYDAILFAFISGITSVTIAIMIWYGSEQVLQNTLTLGVLIAFINTLEKVFVPLRDFTSQIATIQSSFAAFDHVEELFVEPIEEQGLNLLPSQQVSESLKTFQSLEFINVSFRYRSDTPYVLKNVSFTLKKGHQIALVGSTGSGKSTLLRLISKTYQGYEGSILLNGIELSQLSSQDTMPLFSLMMQDVFLFENSVSFNISLGKPDMTSADVEQAARYVYADRFIEQLAQGYQFQLDKNGSNLSAGQTQLISFARAVAQGGQVMMLDEATSSVDSITEDLIQKAMQRLFSEKTVIAIAHRLSTIRHSDNILVLERGEIVEQGNHNKLLALNGVYASLLKEVEK</sequence>